<feature type="compositionally biased region" description="Low complexity" evidence="1">
    <location>
        <begin position="40"/>
        <end position="53"/>
    </location>
</feature>
<evidence type="ECO:0000256" key="1">
    <source>
        <dbReference type="SAM" id="MobiDB-lite"/>
    </source>
</evidence>
<feature type="non-terminal residue" evidence="2">
    <location>
        <position position="119"/>
    </location>
</feature>
<evidence type="ECO:0000313" key="3">
    <source>
        <dbReference type="Proteomes" id="UP000249218"/>
    </source>
</evidence>
<feature type="region of interest" description="Disordered" evidence="1">
    <location>
        <begin position="40"/>
        <end position="68"/>
    </location>
</feature>
<evidence type="ECO:0000313" key="2">
    <source>
        <dbReference type="EMBL" id="PZC74578.1"/>
    </source>
</evidence>
<keyword evidence="3" id="KW-1185">Reference proteome</keyword>
<feature type="region of interest" description="Disordered" evidence="1">
    <location>
        <begin position="86"/>
        <end position="106"/>
    </location>
</feature>
<dbReference type="AlphaFoldDB" id="A0A2W1BI96"/>
<gene>
    <name evidence="2" type="primary">HaOG207669</name>
    <name evidence="2" type="ORF">B5X24_HaOG207669</name>
</gene>
<name>A0A2W1BI96_HELAM</name>
<reference evidence="2 3" key="1">
    <citation type="journal article" date="2017" name="BMC Biol.">
        <title>Genomic innovations, transcriptional plasticity and gene loss underlying the evolution and divergence of two highly polyphagous and invasive Helicoverpa pest species.</title>
        <authorList>
            <person name="Pearce S.L."/>
            <person name="Clarke D.F."/>
            <person name="East P.D."/>
            <person name="Elfekih S."/>
            <person name="Gordon K.H."/>
            <person name="Jermiin L.S."/>
            <person name="McGaughran A."/>
            <person name="Oakeshott J.G."/>
            <person name="Papanikolaou A."/>
            <person name="Perera O.P."/>
            <person name="Rane R.V."/>
            <person name="Richards S."/>
            <person name="Tay W.T."/>
            <person name="Walsh T.K."/>
            <person name="Anderson A."/>
            <person name="Anderson C.J."/>
            <person name="Asgari S."/>
            <person name="Board P.G."/>
            <person name="Bretschneider A."/>
            <person name="Campbell P.M."/>
            <person name="Chertemps T."/>
            <person name="Christeller J.T."/>
            <person name="Coppin C.W."/>
            <person name="Downes S.J."/>
            <person name="Duan G."/>
            <person name="Farnsworth C.A."/>
            <person name="Good R.T."/>
            <person name="Han L.B."/>
            <person name="Han Y.C."/>
            <person name="Hatje K."/>
            <person name="Horne I."/>
            <person name="Huang Y.P."/>
            <person name="Hughes D.S."/>
            <person name="Jacquin-Joly E."/>
            <person name="James W."/>
            <person name="Jhangiani S."/>
            <person name="Kollmar M."/>
            <person name="Kuwar S.S."/>
            <person name="Li S."/>
            <person name="Liu N.Y."/>
            <person name="Maibeche M.T."/>
            <person name="Miller J.R."/>
            <person name="Montagne N."/>
            <person name="Perry T."/>
            <person name="Qu J."/>
            <person name="Song S.V."/>
            <person name="Sutton G.G."/>
            <person name="Vogel H."/>
            <person name="Walenz B.P."/>
            <person name="Xu W."/>
            <person name="Zhang H.J."/>
            <person name="Zou Z."/>
            <person name="Batterham P."/>
            <person name="Edwards O.R."/>
            <person name="Feyereisen R."/>
            <person name="Gibbs R.A."/>
            <person name="Heckel D.G."/>
            <person name="McGrath A."/>
            <person name="Robin C."/>
            <person name="Scherer S.E."/>
            <person name="Worley K.C."/>
            <person name="Wu Y.D."/>
        </authorList>
    </citation>
    <scope>NUCLEOTIDE SEQUENCE [LARGE SCALE GENOMIC DNA]</scope>
    <source>
        <strain evidence="2">Harm_GR_Male_#8</strain>
        <tissue evidence="2">Whole organism</tissue>
    </source>
</reference>
<accession>A0A2W1BI96</accession>
<sequence length="119" mass="13538">MSDPDADIYIYHKKPLTLILSPQHHPCRARQRQTTMMMTTTRRSRVVPTPMTTAGSTRIPGTRHQRSVQEMRSRLRYWVKSVSASAPQTRTARVRRRSASATEPVACPASNQKPIILNI</sequence>
<organism evidence="2 3">
    <name type="scientific">Helicoverpa armigera</name>
    <name type="common">Cotton bollworm</name>
    <name type="synonym">Heliothis armigera</name>
    <dbReference type="NCBI Taxonomy" id="29058"/>
    <lineage>
        <taxon>Eukaryota</taxon>
        <taxon>Metazoa</taxon>
        <taxon>Ecdysozoa</taxon>
        <taxon>Arthropoda</taxon>
        <taxon>Hexapoda</taxon>
        <taxon>Insecta</taxon>
        <taxon>Pterygota</taxon>
        <taxon>Neoptera</taxon>
        <taxon>Endopterygota</taxon>
        <taxon>Lepidoptera</taxon>
        <taxon>Glossata</taxon>
        <taxon>Ditrysia</taxon>
        <taxon>Noctuoidea</taxon>
        <taxon>Noctuidae</taxon>
        <taxon>Heliothinae</taxon>
        <taxon>Helicoverpa</taxon>
    </lineage>
</organism>
<dbReference type="Proteomes" id="UP000249218">
    <property type="component" value="Unassembled WGS sequence"/>
</dbReference>
<proteinExistence type="predicted"/>
<dbReference type="EMBL" id="KZ150040">
    <property type="protein sequence ID" value="PZC74578.1"/>
    <property type="molecule type" value="Genomic_DNA"/>
</dbReference>
<protein>
    <submittedName>
        <fullName evidence="2">Uncharacterized protein</fullName>
    </submittedName>
</protein>